<dbReference type="EMBL" id="CAUOFW020002647">
    <property type="protein sequence ID" value="CAK9155200.1"/>
    <property type="molecule type" value="Genomic_DNA"/>
</dbReference>
<dbReference type="InterPro" id="IPR027417">
    <property type="entry name" value="P-loop_NTPase"/>
</dbReference>
<dbReference type="InterPro" id="IPR001650">
    <property type="entry name" value="Helicase_C-like"/>
</dbReference>
<gene>
    <name evidence="6" type="ORF">ILEXP_LOCUS23588</name>
</gene>
<evidence type="ECO:0000256" key="4">
    <source>
        <dbReference type="SAM" id="MobiDB-lite"/>
    </source>
</evidence>
<evidence type="ECO:0000313" key="6">
    <source>
        <dbReference type="EMBL" id="CAK9155200.1"/>
    </source>
</evidence>
<dbReference type="PANTHER" id="PTHR13710">
    <property type="entry name" value="DNA HELICASE RECQ FAMILY MEMBER"/>
    <property type="match status" value="1"/>
</dbReference>
<evidence type="ECO:0000256" key="3">
    <source>
        <dbReference type="ARBA" id="ARBA00034808"/>
    </source>
</evidence>
<feature type="compositionally biased region" description="Polar residues" evidence="4">
    <location>
        <begin position="350"/>
        <end position="363"/>
    </location>
</feature>
<dbReference type="PROSITE" id="PS51194">
    <property type="entry name" value="HELICASE_CTER"/>
    <property type="match status" value="1"/>
</dbReference>
<feature type="domain" description="Helicase C-terminal" evidence="5">
    <location>
        <begin position="1"/>
        <end position="74"/>
    </location>
</feature>
<evidence type="ECO:0000313" key="7">
    <source>
        <dbReference type="Proteomes" id="UP001642360"/>
    </source>
</evidence>
<dbReference type="GO" id="GO:0043138">
    <property type="term" value="F:3'-5' DNA helicase activity"/>
    <property type="evidence" value="ECO:0007669"/>
    <property type="project" value="UniProtKB-EC"/>
</dbReference>
<reference evidence="6 7" key="1">
    <citation type="submission" date="2024-02" db="EMBL/GenBank/DDBJ databases">
        <authorList>
            <person name="Vignale AGUSTIN F."/>
            <person name="Sosa J E."/>
            <person name="Modenutti C."/>
        </authorList>
    </citation>
    <scope>NUCLEOTIDE SEQUENCE [LARGE SCALE GENOMIC DNA]</scope>
</reference>
<dbReference type="SUPFAM" id="SSF52540">
    <property type="entry name" value="P-loop containing nucleoside triphosphate hydrolases"/>
    <property type="match status" value="1"/>
</dbReference>
<evidence type="ECO:0000256" key="2">
    <source>
        <dbReference type="ARBA" id="ARBA00034617"/>
    </source>
</evidence>
<evidence type="ECO:0000259" key="5">
    <source>
        <dbReference type="PROSITE" id="PS51194"/>
    </source>
</evidence>
<sequence length="409" mass="46175">MGIDRKDVRIVCHFNIPKSMEAFYQESGRAGRDQLPSRSVLYYGTDDRKRMEFILKSAESKKLQSSGSQDGSSKKSIADFNQVVEYCEESNCRRKKILESFGEQVTASLCRRSCDACKHPHLVAKYLEELMTSALRHGNGSSRIYISSSSNLIDKEQFSEFWNHDDDEAIESEEDISDSDDGVDVAKTLAQSSLPSKRRLNDRIMLLQHAEEKYYQNKVPDKQVKKLDKNAISETLRESSKQRLLNALKQIQQQLTHVQIDFEASATILENECHKKYGKVGKSFYLSQVASTVRWIPTANMVELTNRLGIATSPASEHISSKTNSSLMSPTMLDQVSTEVSSEEVHGSARSETPSSALQSISQDIKLPPVPSFSEFVSSKKSKENQTSTSKKQSSNRVPMNLEKRMRYQ</sequence>
<feature type="compositionally biased region" description="Polar residues" evidence="4">
    <location>
        <begin position="321"/>
        <end position="340"/>
    </location>
</feature>
<dbReference type="Gene3D" id="3.40.50.300">
    <property type="entry name" value="P-loop containing nucleotide triphosphate hydrolases"/>
    <property type="match status" value="1"/>
</dbReference>
<dbReference type="InterPro" id="IPR032284">
    <property type="entry name" value="RecQ_Zn-bd"/>
</dbReference>
<comment type="similarity">
    <text evidence="1">Belongs to the helicase family. RecQ subfamily.</text>
</comment>
<proteinExistence type="inferred from homology"/>
<dbReference type="EC" id="5.6.2.4" evidence="3"/>
<organism evidence="6 7">
    <name type="scientific">Ilex paraguariensis</name>
    <name type="common">yerba mate</name>
    <dbReference type="NCBI Taxonomy" id="185542"/>
    <lineage>
        <taxon>Eukaryota</taxon>
        <taxon>Viridiplantae</taxon>
        <taxon>Streptophyta</taxon>
        <taxon>Embryophyta</taxon>
        <taxon>Tracheophyta</taxon>
        <taxon>Spermatophyta</taxon>
        <taxon>Magnoliopsida</taxon>
        <taxon>eudicotyledons</taxon>
        <taxon>Gunneridae</taxon>
        <taxon>Pentapetalae</taxon>
        <taxon>asterids</taxon>
        <taxon>campanulids</taxon>
        <taxon>Aquifoliales</taxon>
        <taxon>Aquifoliaceae</taxon>
        <taxon>Ilex</taxon>
    </lineage>
</organism>
<name>A0ABC8SEC7_9AQUA</name>
<feature type="region of interest" description="Disordered" evidence="4">
    <location>
        <begin position="315"/>
        <end position="409"/>
    </location>
</feature>
<evidence type="ECO:0000256" key="1">
    <source>
        <dbReference type="ARBA" id="ARBA00005446"/>
    </source>
</evidence>
<comment type="caution">
    <text evidence="6">The sequence shown here is derived from an EMBL/GenBank/DDBJ whole genome shotgun (WGS) entry which is preliminary data.</text>
</comment>
<dbReference type="Proteomes" id="UP001642360">
    <property type="component" value="Unassembled WGS sequence"/>
</dbReference>
<protein>
    <recommendedName>
        <fullName evidence="3">DNA 3'-5' helicase</fullName>
        <ecNumber evidence="3">5.6.2.4</ecNumber>
    </recommendedName>
</protein>
<dbReference type="Pfam" id="PF16124">
    <property type="entry name" value="RecQ_Zn_bind"/>
    <property type="match status" value="1"/>
</dbReference>
<comment type="catalytic activity">
    <reaction evidence="2">
        <text>Couples ATP hydrolysis with the unwinding of duplex DNA by translocating in the 3'-5' direction.</text>
        <dbReference type="EC" id="5.6.2.4"/>
    </reaction>
</comment>
<dbReference type="AlphaFoldDB" id="A0ABC8SEC7"/>
<feature type="compositionally biased region" description="Polar residues" evidence="4">
    <location>
        <begin position="385"/>
        <end position="398"/>
    </location>
</feature>
<dbReference type="PANTHER" id="PTHR13710:SF155">
    <property type="entry name" value="ATP-DEPENDENT DNA HELICASE Q-LIKE 3"/>
    <property type="match status" value="1"/>
</dbReference>
<keyword evidence="7" id="KW-1185">Reference proteome</keyword>
<accession>A0ABC8SEC7</accession>